<reference evidence="1 2" key="1">
    <citation type="submission" date="2023-11" db="EMBL/GenBank/DDBJ databases">
        <title>Halocaridina rubra genome assembly.</title>
        <authorList>
            <person name="Smith C."/>
        </authorList>
    </citation>
    <scope>NUCLEOTIDE SEQUENCE [LARGE SCALE GENOMIC DNA]</scope>
    <source>
        <strain evidence="1">EP-1</strain>
        <tissue evidence="1">Whole</tissue>
    </source>
</reference>
<evidence type="ECO:0000313" key="2">
    <source>
        <dbReference type="Proteomes" id="UP001381693"/>
    </source>
</evidence>
<sequence>MKAPRLLAPIRTSTPLRPPASQSQQIKTIFSYHCLLSAAKLQPASDILYAYEEDNHSYTNIYEESYERWQEEAAKMREIRVVPEDFEELCKIEQYSKEQVQDLLEAMASDDVLDIRRGWVVCANY</sequence>
<dbReference type="Proteomes" id="UP001381693">
    <property type="component" value="Unassembled WGS sequence"/>
</dbReference>
<organism evidence="1 2">
    <name type="scientific">Halocaridina rubra</name>
    <name type="common">Hawaiian red shrimp</name>
    <dbReference type="NCBI Taxonomy" id="373956"/>
    <lineage>
        <taxon>Eukaryota</taxon>
        <taxon>Metazoa</taxon>
        <taxon>Ecdysozoa</taxon>
        <taxon>Arthropoda</taxon>
        <taxon>Crustacea</taxon>
        <taxon>Multicrustacea</taxon>
        <taxon>Malacostraca</taxon>
        <taxon>Eumalacostraca</taxon>
        <taxon>Eucarida</taxon>
        <taxon>Decapoda</taxon>
        <taxon>Pleocyemata</taxon>
        <taxon>Caridea</taxon>
        <taxon>Atyoidea</taxon>
        <taxon>Atyidae</taxon>
        <taxon>Halocaridina</taxon>
    </lineage>
</organism>
<evidence type="ECO:0000313" key="1">
    <source>
        <dbReference type="EMBL" id="KAK7068256.1"/>
    </source>
</evidence>
<dbReference type="EMBL" id="JAXCGZ010017348">
    <property type="protein sequence ID" value="KAK7068256.1"/>
    <property type="molecule type" value="Genomic_DNA"/>
</dbReference>
<dbReference type="AlphaFoldDB" id="A0AAN8ZTR7"/>
<proteinExistence type="predicted"/>
<comment type="caution">
    <text evidence="1">The sequence shown here is derived from an EMBL/GenBank/DDBJ whole genome shotgun (WGS) entry which is preliminary data.</text>
</comment>
<gene>
    <name evidence="1" type="ORF">SK128_000893</name>
</gene>
<protein>
    <submittedName>
        <fullName evidence="1">Uncharacterized protein</fullName>
    </submittedName>
</protein>
<accession>A0AAN8ZTR7</accession>
<name>A0AAN8ZTR7_HALRR</name>
<keyword evidence="2" id="KW-1185">Reference proteome</keyword>